<dbReference type="InterPro" id="IPR036291">
    <property type="entry name" value="NAD(P)-bd_dom_sf"/>
</dbReference>
<accession>A0A1G6PG45</accession>
<evidence type="ECO:0000313" key="5">
    <source>
        <dbReference type="Proteomes" id="UP000199417"/>
    </source>
</evidence>
<dbReference type="PANTHER" id="PTHR44196">
    <property type="entry name" value="DEHYDROGENASE/REDUCTASE SDR FAMILY MEMBER 7B"/>
    <property type="match status" value="1"/>
</dbReference>
<dbReference type="Gene3D" id="3.40.50.720">
    <property type="entry name" value="NAD(P)-binding Rossmann-like Domain"/>
    <property type="match status" value="1"/>
</dbReference>
<dbReference type="PRINTS" id="PR00081">
    <property type="entry name" value="GDHRDH"/>
</dbReference>
<dbReference type="GO" id="GO:0016020">
    <property type="term" value="C:membrane"/>
    <property type="evidence" value="ECO:0007669"/>
    <property type="project" value="TreeGrafter"/>
</dbReference>
<dbReference type="Pfam" id="PF00106">
    <property type="entry name" value="adh_short"/>
    <property type="match status" value="1"/>
</dbReference>
<dbReference type="Proteomes" id="UP000199417">
    <property type="component" value="Unassembled WGS sequence"/>
</dbReference>
<sequence length="254" mass="26757">MSATRQTRTRILISGASSGLGAEMARQFAAQGRDLALCARRVDALEALRAQLLAAHPSVTVAVRALDVNDHAAVRRVFGELDDELGGIDRFVVNAGLGKGAVIGSGRPEANLETAQTNFLGALAQTESAMELLRARGAGHLVLVSSMSAVRGMPKAQTAYSASKAAVAAMGEGLATELAGSDIVVTTILPGYIRTPINEKVAKTPLMADTVAGVRSMVAAIEREPRRAVVPGWPWRPIELLLRVLPARLTGRFM</sequence>
<evidence type="ECO:0000256" key="3">
    <source>
        <dbReference type="RuleBase" id="RU000363"/>
    </source>
</evidence>
<dbReference type="InterPro" id="IPR002347">
    <property type="entry name" value="SDR_fam"/>
</dbReference>
<reference evidence="4 5" key="1">
    <citation type="submission" date="2016-10" db="EMBL/GenBank/DDBJ databases">
        <authorList>
            <person name="de Groot N.N."/>
        </authorList>
    </citation>
    <scope>NUCLEOTIDE SEQUENCE [LARGE SCALE GENOMIC DNA]</scope>
    <source>
        <strain evidence="4 5">JCM 11308</strain>
    </source>
</reference>
<evidence type="ECO:0000256" key="2">
    <source>
        <dbReference type="ARBA" id="ARBA00023002"/>
    </source>
</evidence>
<comment type="similarity">
    <text evidence="1 3">Belongs to the short-chain dehydrogenases/reductases (SDR) family.</text>
</comment>
<dbReference type="AlphaFoldDB" id="A0A1G6PG45"/>
<proteinExistence type="inferred from homology"/>
<dbReference type="SUPFAM" id="SSF51735">
    <property type="entry name" value="NAD(P)-binding Rossmann-fold domains"/>
    <property type="match status" value="1"/>
</dbReference>
<dbReference type="NCBIfam" id="NF006099">
    <property type="entry name" value="PRK08251.1"/>
    <property type="match status" value="1"/>
</dbReference>
<dbReference type="PRINTS" id="PR00080">
    <property type="entry name" value="SDRFAMILY"/>
</dbReference>
<dbReference type="RefSeq" id="WP_255312491.1">
    <property type="nucleotide sequence ID" value="NZ_FNAB01000001.1"/>
</dbReference>
<evidence type="ECO:0000313" key="4">
    <source>
        <dbReference type="EMBL" id="SDC78524.1"/>
    </source>
</evidence>
<dbReference type="EMBL" id="FNAB01000001">
    <property type="protein sequence ID" value="SDC78524.1"/>
    <property type="molecule type" value="Genomic_DNA"/>
</dbReference>
<organism evidence="4 5">
    <name type="scientific">Rhodococcus tukisamuensis</name>
    <dbReference type="NCBI Taxonomy" id="168276"/>
    <lineage>
        <taxon>Bacteria</taxon>
        <taxon>Bacillati</taxon>
        <taxon>Actinomycetota</taxon>
        <taxon>Actinomycetes</taxon>
        <taxon>Mycobacteriales</taxon>
        <taxon>Nocardiaceae</taxon>
        <taxon>Rhodococcus</taxon>
    </lineage>
</organism>
<dbReference type="STRING" id="168276.SAMN05444580_101882"/>
<keyword evidence="2" id="KW-0560">Oxidoreductase</keyword>
<evidence type="ECO:0000256" key="1">
    <source>
        <dbReference type="ARBA" id="ARBA00006484"/>
    </source>
</evidence>
<protein>
    <submittedName>
        <fullName evidence="4">Short-chain dehydrogenase</fullName>
    </submittedName>
</protein>
<keyword evidence="5" id="KW-1185">Reference proteome</keyword>
<name>A0A1G6PG45_9NOCA</name>
<dbReference type="GO" id="GO:0016491">
    <property type="term" value="F:oxidoreductase activity"/>
    <property type="evidence" value="ECO:0007669"/>
    <property type="project" value="UniProtKB-KW"/>
</dbReference>
<dbReference type="PANTHER" id="PTHR44196:SF1">
    <property type="entry name" value="DEHYDROGENASE_REDUCTASE SDR FAMILY MEMBER 7B"/>
    <property type="match status" value="1"/>
</dbReference>
<gene>
    <name evidence="4" type="ORF">SAMN05444580_101882</name>
</gene>